<proteinExistence type="predicted"/>
<comment type="caution">
    <text evidence="2">The sequence shown here is derived from an EMBL/GenBank/DDBJ whole genome shotgun (WGS) entry which is preliminary data.</text>
</comment>
<name>A0A2T4N478_AERVE</name>
<dbReference type="EMBL" id="PZKL01000017">
    <property type="protein sequence ID" value="PTH81613.1"/>
    <property type="molecule type" value="Genomic_DNA"/>
</dbReference>
<gene>
    <name evidence="2" type="ORF">DAA48_07205</name>
</gene>
<dbReference type="Proteomes" id="UP000241986">
    <property type="component" value="Unassembled WGS sequence"/>
</dbReference>
<organism evidence="2 3">
    <name type="scientific">Aeromonas veronii</name>
    <dbReference type="NCBI Taxonomy" id="654"/>
    <lineage>
        <taxon>Bacteria</taxon>
        <taxon>Pseudomonadati</taxon>
        <taxon>Pseudomonadota</taxon>
        <taxon>Gammaproteobacteria</taxon>
        <taxon>Aeromonadales</taxon>
        <taxon>Aeromonadaceae</taxon>
        <taxon>Aeromonas</taxon>
    </lineage>
</organism>
<dbReference type="AlphaFoldDB" id="A0A2T4N478"/>
<evidence type="ECO:0000313" key="2">
    <source>
        <dbReference type="EMBL" id="PTH81613.1"/>
    </source>
</evidence>
<evidence type="ECO:0000256" key="1">
    <source>
        <dbReference type="SAM" id="MobiDB-lite"/>
    </source>
</evidence>
<sequence length="155" mass="17442">MIEKLSVANKEKRAQRSKQKAKAARKAKSEVRYEQHFNLTQSKIAFFESLPPYDLEHSYLESLGEEVLAKLDVSSLSAIELMERVGVNAAIFSIWSEGKGVLTTIPVDDAYRRMKRLSEDQAYIAKLFQVLPDTTKHEFLSLSRALGPLPLGAES</sequence>
<protein>
    <submittedName>
        <fullName evidence="2">Uncharacterized protein</fullName>
    </submittedName>
</protein>
<reference evidence="2 3" key="1">
    <citation type="submission" date="2018-03" db="EMBL/GenBank/DDBJ databases">
        <title>Aeromonas veronii whole genome sequencing and analysis.</title>
        <authorList>
            <person name="Xie H."/>
            <person name="Liu T."/>
            <person name="Wang K."/>
        </authorList>
    </citation>
    <scope>NUCLEOTIDE SEQUENCE [LARGE SCALE GENOMIC DNA]</scope>
    <source>
        <strain evidence="2 3">XH.VA.1</strain>
    </source>
</reference>
<feature type="region of interest" description="Disordered" evidence="1">
    <location>
        <begin position="1"/>
        <end position="27"/>
    </location>
</feature>
<accession>A0A2T4N478</accession>
<feature type="compositionally biased region" description="Basic and acidic residues" evidence="1">
    <location>
        <begin position="1"/>
        <end position="14"/>
    </location>
</feature>
<feature type="compositionally biased region" description="Basic residues" evidence="1">
    <location>
        <begin position="15"/>
        <end position="26"/>
    </location>
</feature>
<evidence type="ECO:0000313" key="3">
    <source>
        <dbReference type="Proteomes" id="UP000241986"/>
    </source>
</evidence>